<dbReference type="AlphaFoldDB" id="A0A7Z8G3H8"/>
<dbReference type="PANTHER" id="PTHR37806">
    <property type="entry name" value="LMO0724 PROTEIN"/>
    <property type="match status" value="1"/>
</dbReference>
<gene>
    <name evidence="2" type="ORF">CKN69_09870</name>
</gene>
<feature type="domain" description="Peptidase C39-like" evidence="1">
    <location>
        <begin position="61"/>
        <end position="223"/>
    </location>
</feature>
<accession>A0A7Z8G3H8</accession>
<proteinExistence type="predicted"/>
<dbReference type="PIRSF" id="PIRSF032442">
    <property type="entry name" value="UCP032442"/>
    <property type="match status" value="1"/>
</dbReference>
<dbReference type="Gene3D" id="3.90.70.10">
    <property type="entry name" value="Cysteine proteinases"/>
    <property type="match status" value="1"/>
</dbReference>
<dbReference type="InterPro" id="IPR016997">
    <property type="entry name" value="UCP032442"/>
</dbReference>
<sequence length="251" mass="28058">MPFSKRWIKLGLLLATLIIGILFINERYIKADQKNDVLENESLQKKKPSAIAVPIKESIQLDVPLLYQFDEPSLYNGCEVTSLAMILNYYDIDVTKNELADEIKTVPLLNDEDEYGNPHKGFVGSISGEEPGLGVYHEPIVKLAKKYVAKDKIIDLSGSDFNEVLAALSSGHPVWTITTASFGPVDDFVTWDTTEGELDVTYSMHSVAITGYDSEMIYFNDPYGEKDSAMDRETFVAAYEQIGSQAVYFDL</sequence>
<dbReference type="EMBL" id="NRPP01000017">
    <property type="protein sequence ID" value="TFJ24925.1"/>
    <property type="molecule type" value="Genomic_DNA"/>
</dbReference>
<dbReference type="Proteomes" id="UP000297938">
    <property type="component" value="Unassembled WGS sequence"/>
</dbReference>
<evidence type="ECO:0000313" key="2">
    <source>
        <dbReference type="EMBL" id="TFJ24925.1"/>
    </source>
</evidence>
<dbReference type="RefSeq" id="WP_135026257.1">
    <property type="nucleotide sequence ID" value="NZ_NROV01000015.1"/>
</dbReference>
<protein>
    <submittedName>
        <fullName evidence="2">Hydrolase</fullName>
    </submittedName>
</protein>
<dbReference type="CDD" id="cd02549">
    <property type="entry name" value="Peptidase_C39A"/>
    <property type="match status" value="1"/>
</dbReference>
<evidence type="ECO:0000259" key="1">
    <source>
        <dbReference type="Pfam" id="PF13529"/>
    </source>
</evidence>
<dbReference type="InterPro" id="IPR039564">
    <property type="entry name" value="Peptidase_C39-like"/>
</dbReference>
<evidence type="ECO:0000313" key="3">
    <source>
        <dbReference type="Proteomes" id="UP000297938"/>
    </source>
</evidence>
<keyword evidence="2" id="KW-0378">Hydrolase</keyword>
<dbReference type="InterPro" id="IPR039563">
    <property type="entry name" value="Peptidase_C39_single_dom"/>
</dbReference>
<comment type="caution">
    <text evidence="2">The sequence shown here is derived from an EMBL/GenBank/DDBJ whole genome shotgun (WGS) entry which is preliminary data.</text>
</comment>
<dbReference type="GO" id="GO:0016787">
    <property type="term" value="F:hydrolase activity"/>
    <property type="evidence" value="ECO:0007669"/>
    <property type="project" value="UniProtKB-KW"/>
</dbReference>
<dbReference type="Pfam" id="PF13529">
    <property type="entry name" value="Peptidase_C39_2"/>
    <property type="match status" value="1"/>
</dbReference>
<name>A0A7Z8G3H8_CARDV</name>
<reference evidence="2 3" key="1">
    <citation type="journal article" date="2018" name="Int. J. Food Microbiol.">
        <title>Growth of Carnobacterium spp. isolated from chilled vacuum-packaged meat under relevant acidic conditions.</title>
        <authorList>
            <person name="Zhang P."/>
            <person name="Badoni M."/>
            <person name="Ganzle M."/>
            <person name="Yang X."/>
        </authorList>
    </citation>
    <scope>NUCLEOTIDE SEQUENCE [LARGE SCALE GENOMIC DNA]</scope>
    <source>
        <strain evidence="2 3">B2</strain>
    </source>
</reference>
<dbReference type="PANTHER" id="PTHR37806:SF1">
    <property type="entry name" value="PEPTIDASE C39-LIKE DOMAIN-CONTAINING PROTEIN"/>
    <property type="match status" value="1"/>
</dbReference>
<organism evidence="2 3">
    <name type="scientific">Carnobacterium divergens</name>
    <name type="common">Lactobacillus divergens</name>
    <dbReference type="NCBI Taxonomy" id="2748"/>
    <lineage>
        <taxon>Bacteria</taxon>
        <taxon>Bacillati</taxon>
        <taxon>Bacillota</taxon>
        <taxon>Bacilli</taxon>
        <taxon>Lactobacillales</taxon>
        <taxon>Carnobacteriaceae</taxon>
        <taxon>Carnobacterium</taxon>
    </lineage>
</organism>